<dbReference type="RefSeq" id="WP_255841380.1">
    <property type="nucleotide sequence ID" value="NZ_CP094358.1"/>
</dbReference>
<proteinExistence type="predicted"/>
<dbReference type="Pfam" id="PF19891">
    <property type="entry name" value="DUF6364"/>
    <property type="match status" value="1"/>
</dbReference>
<dbReference type="KEGG" id="fbm:MQE35_10745"/>
<dbReference type="EMBL" id="CP094358">
    <property type="protein sequence ID" value="UOB16214.1"/>
    <property type="molecule type" value="Genomic_DNA"/>
</dbReference>
<reference evidence="1" key="1">
    <citation type="submission" date="2022-03" db="EMBL/GenBank/DDBJ databases">
        <title>Description of Abyssus ytuae gen. nov., sp. nov., a novel member of the family Flavobacteriaceae isolated from the sediment of Mariana Trench.</title>
        <authorList>
            <person name="Zhang J."/>
            <person name="Xu X."/>
        </authorList>
    </citation>
    <scope>NUCLEOTIDE SEQUENCE</scope>
    <source>
        <strain evidence="1">MT3330</strain>
    </source>
</reference>
<gene>
    <name evidence="1" type="ORF">MQE35_10745</name>
</gene>
<sequence>MDKKLTLSLDQTVIEKAKDYAKSNKISLSKLIESYLDTLTKRTANKDLEITPLVESLSGVIDLPEDFDVKKAYSEYLIEKYK</sequence>
<protein>
    <submittedName>
        <fullName evidence="1">DUF6364 family protein</fullName>
    </submittedName>
</protein>
<name>A0A9E6ZIL7_9FLAO</name>
<accession>A0A9E6ZIL7</accession>
<keyword evidence="2" id="KW-1185">Reference proteome</keyword>
<dbReference type="Proteomes" id="UP000831290">
    <property type="component" value="Chromosome"/>
</dbReference>
<evidence type="ECO:0000313" key="2">
    <source>
        <dbReference type="Proteomes" id="UP000831290"/>
    </source>
</evidence>
<evidence type="ECO:0000313" key="1">
    <source>
        <dbReference type="EMBL" id="UOB16214.1"/>
    </source>
</evidence>
<dbReference type="AlphaFoldDB" id="A0A9E6ZIL7"/>
<dbReference type="InterPro" id="IPR045944">
    <property type="entry name" value="DUF6364"/>
</dbReference>
<organism evidence="1 2">
    <name type="scientific">Abyssalbus ytuae</name>
    <dbReference type="NCBI Taxonomy" id="2926907"/>
    <lineage>
        <taxon>Bacteria</taxon>
        <taxon>Pseudomonadati</taxon>
        <taxon>Bacteroidota</taxon>
        <taxon>Flavobacteriia</taxon>
        <taxon>Flavobacteriales</taxon>
        <taxon>Flavobacteriaceae</taxon>
        <taxon>Abyssalbus</taxon>
    </lineage>
</organism>